<keyword evidence="1" id="KW-0802">TPR repeat</keyword>
<evidence type="ECO:0000256" key="2">
    <source>
        <dbReference type="SAM" id="SignalP"/>
    </source>
</evidence>
<accession>A0A5B7TV64</accession>
<dbReference type="OrthoDB" id="9763354at2"/>
<feature type="repeat" description="TPR" evidence="1">
    <location>
        <begin position="85"/>
        <end position="118"/>
    </location>
</feature>
<organism evidence="3 4">
    <name type="scientific">Aureibaculum algae</name>
    <dbReference type="NCBI Taxonomy" id="2584122"/>
    <lineage>
        <taxon>Bacteria</taxon>
        <taxon>Pseudomonadati</taxon>
        <taxon>Bacteroidota</taxon>
        <taxon>Flavobacteriia</taxon>
        <taxon>Flavobacteriales</taxon>
        <taxon>Flavobacteriaceae</taxon>
        <taxon>Aureibaculum</taxon>
    </lineage>
</organism>
<gene>
    <name evidence="3" type="ORF">FF125_17690</name>
</gene>
<dbReference type="PANTHER" id="PTHR12558">
    <property type="entry name" value="CELL DIVISION CYCLE 16,23,27"/>
    <property type="match status" value="1"/>
</dbReference>
<dbReference type="PANTHER" id="PTHR12558:SF13">
    <property type="entry name" value="CELL DIVISION CYCLE PROTEIN 27 HOMOLOG"/>
    <property type="match status" value="1"/>
</dbReference>
<dbReference type="AlphaFoldDB" id="A0A5B7TV64"/>
<evidence type="ECO:0000313" key="4">
    <source>
        <dbReference type="Proteomes" id="UP000306229"/>
    </source>
</evidence>
<sequence length="594" mass="69443">MPSKIIVLFFLISSFCSAQNANLANMYFERGDYVLAKSLYEQLYKKNDVRRDYFKRLLSCYQALENYEEATSLLIKHQKKFRDQTNLWVEIGYNFQLQGKTEEAEINYEKALKYIENDPYQGNVMGRAFEENHLTDYALRSYKRAMELNPQLNLDLNVAYLYGEKADIENMFDSYLNLVEKNEKYYATVQRYAGRFITDDSEDPNNVLFRKLVLKRLQKTPNNSWNKLLSWLFTQQKDYNKALVQEKALFKRNSENLFRIEELGDIAFYDNDYVTAQEAFSYVLENTKDQNSILNAHYYLLNVAIKTAVTKKEIQTVEEQFQELFTEYGRTFTTLDLQMAYADFLTFTKNKPEKAIVILKDALKETTSDYQHGNFKLKLGDVLVYTNRFNEALINYSQVQTDLKNSSLAQTARFKVAQTSYFKGDFKWALSQLKVLKKSTSQLIANDALELHLLISDNIIGDTLHTSLKMYAKADVLAYQNKTQAAIDTLNAVLKKFKGGAIEDETIYKQAELYTKIKKYNLAEGNYLQLIELDKTGILVDNSYFKLAELYQNNLNNRDKAKEMYQKIIFEFPNSIYLVEARKQFRKLRGDVLN</sequence>
<dbReference type="SMART" id="SM00028">
    <property type="entry name" value="TPR"/>
    <property type="match status" value="6"/>
</dbReference>
<evidence type="ECO:0000256" key="1">
    <source>
        <dbReference type="PROSITE-ProRule" id="PRU00339"/>
    </source>
</evidence>
<dbReference type="Gene3D" id="1.25.40.10">
    <property type="entry name" value="Tetratricopeptide repeat domain"/>
    <property type="match status" value="3"/>
</dbReference>
<reference evidence="3 4" key="1">
    <citation type="submission" date="2019-05" db="EMBL/GenBank/DDBJ databases">
        <title>Algicella ahnfeltiae gen. nov., sp. nov., a novel marine bacterium of the family Flavobacteriaceae isolated from a red alga.</title>
        <authorList>
            <person name="Nedashkovskaya O.I."/>
            <person name="Kukhlevskiy A.D."/>
            <person name="Kim S.-G."/>
            <person name="Zhukova N.V."/>
            <person name="Mikhailov V.V."/>
        </authorList>
    </citation>
    <scope>NUCLEOTIDE SEQUENCE [LARGE SCALE GENOMIC DNA]</scope>
    <source>
        <strain evidence="3 4">10Alg115</strain>
    </source>
</reference>
<keyword evidence="2" id="KW-0732">Signal</keyword>
<dbReference type="SUPFAM" id="SSF48452">
    <property type="entry name" value="TPR-like"/>
    <property type="match status" value="3"/>
</dbReference>
<dbReference type="PROSITE" id="PS50005">
    <property type="entry name" value="TPR"/>
    <property type="match status" value="1"/>
</dbReference>
<dbReference type="InterPro" id="IPR019734">
    <property type="entry name" value="TPR_rpt"/>
</dbReference>
<dbReference type="Proteomes" id="UP000306229">
    <property type="component" value="Chromosome"/>
</dbReference>
<protein>
    <submittedName>
        <fullName evidence="3">Tetratricopeptide repeat protein</fullName>
    </submittedName>
</protein>
<dbReference type="KEGG" id="fbe:FF125_17690"/>
<feature type="chain" id="PRO_5022691939" evidence="2">
    <location>
        <begin position="21"/>
        <end position="594"/>
    </location>
</feature>
<dbReference type="Pfam" id="PF13181">
    <property type="entry name" value="TPR_8"/>
    <property type="match status" value="1"/>
</dbReference>
<evidence type="ECO:0000313" key="3">
    <source>
        <dbReference type="EMBL" id="QCX40190.1"/>
    </source>
</evidence>
<dbReference type="RefSeq" id="WP_138951024.1">
    <property type="nucleotide sequence ID" value="NZ_CP040749.1"/>
</dbReference>
<proteinExistence type="predicted"/>
<dbReference type="EMBL" id="CP040749">
    <property type="protein sequence ID" value="QCX40190.1"/>
    <property type="molecule type" value="Genomic_DNA"/>
</dbReference>
<feature type="signal peptide" evidence="2">
    <location>
        <begin position="1"/>
        <end position="20"/>
    </location>
</feature>
<name>A0A5B7TV64_9FLAO</name>
<dbReference type="InterPro" id="IPR011990">
    <property type="entry name" value="TPR-like_helical_dom_sf"/>
</dbReference>
<dbReference type="Pfam" id="PF13174">
    <property type="entry name" value="TPR_6"/>
    <property type="match status" value="1"/>
</dbReference>
<keyword evidence="4" id="KW-1185">Reference proteome</keyword>